<dbReference type="InParanoid" id="A0A263CW72"/>
<evidence type="ECO:0000256" key="1">
    <source>
        <dbReference type="SAM" id="MobiDB-lite"/>
    </source>
</evidence>
<evidence type="ECO:0000313" key="2">
    <source>
        <dbReference type="EMBL" id="OZM70341.1"/>
    </source>
</evidence>
<dbReference type="EMBL" id="NKYE01000021">
    <property type="protein sequence ID" value="OZM70341.1"/>
    <property type="molecule type" value="Genomic_DNA"/>
</dbReference>
<dbReference type="AlphaFoldDB" id="A0A263CW72"/>
<sequence length="205" mass="20730">MSESNRSTPRRYLAVATGVLLLAGVVTATVLVSGPDEEPAAQPAPSAPPPAPSTTASSPVSSAPLDAADPEASGAALTGFLDVTDAVLGGAGTSPQDLDAAAEGFAKGEVEATMAEFTANGWRQEGTATVTEVRTVASDPGADPPTATVWACVDSSGVRIVDETGQVVSERAAGDGTRVPHLYTMVLSGDRWKAIDHTFPPEPSC</sequence>
<gene>
    <name evidence="2" type="ORF">CFN78_25815</name>
</gene>
<feature type="region of interest" description="Disordered" evidence="1">
    <location>
        <begin position="34"/>
        <end position="71"/>
    </location>
</feature>
<dbReference type="OrthoDB" id="4865169at2"/>
<accession>A0A263CW72</accession>
<protein>
    <submittedName>
        <fullName evidence="2">Uncharacterized protein</fullName>
    </submittedName>
</protein>
<reference evidence="2 3" key="1">
    <citation type="submission" date="2017-07" db="EMBL/GenBank/DDBJ databases">
        <title>Amycolatopsis antarcticus sp. nov., isolated from the surface of an Antarcticus brown macroalga.</title>
        <authorList>
            <person name="Wang J."/>
            <person name="Leiva S."/>
            <person name="Huang J."/>
            <person name="Huang Y."/>
        </authorList>
    </citation>
    <scope>NUCLEOTIDE SEQUENCE [LARGE SCALE GENOMIC DNA]</scope>
    <source>
        <strain evidence="2 3">AU-G6</strain>
    </source>
</reference>
<feature type="compositionally biased region" description="Low complexity" evidence="1">
    <location>
        <begin position="53"/>
        <end position="64"/>
    </location>
</feature>
<name>A0A263CW72_9PSEU</name>
<dbReference type="Proteomes" id="UP000242444">
    <property type="component" value="Unassembled WGS sequence"/>
</dbReference>
<proteinExistence type="predicted"/>
<dbReference type="RefSeq" id="WP_094865636.1">
    <property type="nucleotide sequence ID" value="NZ_NKYE01000021.1"/>
</dbReference>
<keyword evidence="3" id="KW-1185">Reference proteome</keyword>
<evidence type="ECO:0000313" key="3">
    <source>
        <dbReference type="Proteomes" id="UP000242444"/>
    </source>
</evidence>
<comment type="caution">
    <text evidence="2">The sequence shown here is derived from an EMBL/GenBank/DDBJ whole genome shotgun (WGS) entry which is preliminary data.</text>
</comment>
<organism evidence="2 3">
    <name type="scientific">Amycolatopsis antarctica</name>
    <dbReference type="NCBI Taxonomy" id="1854586"/>
    <lineage>
        <taxon>Bacteria</taxon>
        <taxon>Bacillati</taxon>
        <taxon>Actinomycetota</taxon>
        <taxon>Actinomycetes</taxon>
        <taxon>Pseudonocardiales</taxon>
        <taxon>Pseudonocardiaceae</taxon>
        <taxon>Amycolatopsis</taxon>
    </lineage>
</organism>